<dbReference type="Proteomes" id="UP001565474">
    <property type="component" value="Unassembled WGS sequence"/>
</dbReference>
<dbReference type="SUPFAM" id="SSF56770">
    <property type="entry name" value="HydA/Nqo6-like"/>
    <property type="match status" value="1"/>
</dbReference>
<organism evidence="1 2">
    <name type="scientific">Bradyrhizobium yuanmingense</name>
    <dbReference type="NCBI Taxonomy" id="108015"/>
    <lineage>
        <taxon>Bacteria</taxon>
        <taxon>Pseudomonadati</taxon>
        <taxon>Pseudomonadota</taxon>
        <taxon>Alphaproteobacteria</taxon>
        <taxon>Hyphomicrobiales</taxon>
        <taxon>Nitrobacteraceae</taxon>
        <taxon>Bradyrhizobium</taxon>
    </lineage>
</organism>
<dbReference type="RefSeq" id="WP_157785243.1">
    <property type="nucleotide sequence ID" value="NZ_JBGBYD010000002.1"/>
</dbReference>
<keyword evidence="2" id="KW-1185">Reference proteome</keyword>
<accession>A0ABV4GQX9</accession>
<evidence type="ECO:0000313" key="1">
    <source>
        <dbReference type="EMBL" id="MEY9474345.1"/>
    </source>
</evidence>
<gene>
    <name evidence="1" type="ORF">ABH992_006744</name>
</gene>
<comment type="caution">
    <text evidence="1">The sequence shown here is derived from an EMBL/GenBank/DDBJ whole genome shotgun (WGS) entry which is preliminary data.</text>
</comment>
<sequence length="46" mass="4876">MSRASPRQSDVIIVAGTLTNDGNWVLVDADIAGSFDEVAVPSHRHA</sequence>
<dbReference type="EMBL" id="JBGBZN010000002">
    <property type="protein sequence ID" value="MEY9474345.1"/>
    <property type="molecule type" value="Genomic_DNA"/>
</dbReference>
<protein>
    <submittedName>
        <fullName evidence="1">NADH:ubiquinone oxidoreductase subunit B-like Fe-S oxidoreductase</fullName>
    </submittedName>
</protein>
<reference evidence="1 2" key="1">
    <citation type="submission" date="2024-07" db="EMBL/GenBank/DDBJ databases">
        <title>Genomic Encyclopedia of Type Strains, Phase V (KMG-V): Genome sequencing to study the core and pangenomes of soil and plant-associated prokaryotes.</title>
        <authorList>
            <person name="Whitman W."/>
        </authorList>
    </citation>
    <scope>NUCLEOTIDE SEQUENCE [LARGE SCALE GENOMIC DNA]</scope>
    <source>
        <strain evidence="1 2">USDA 222</strain>
    </source>
</reference>
<evidence type="ECO:0000313" key="2">
    <source>
        <dbReference type="Proteomes" id="UP001565474"/>
    </source>
</evidence>
<name>A0ABV4GQX9_9BRAD</name>
<proteinExistence type="predicted"/>